<dbReference type="InterPro" id="IPR019858">
    <property type="entry name" value="CRISPR-assoc_Cas1_HMARI/TNEAP"/>
</dbReference>
<dbReference type="InterPro" id="IPR042211">
    <property type="entry name" value="CRISPR-assoc_Cas1_N"/>
</dbReference>
<evidence type="ECO:0000313" key="9">
    <source>
        <dbReference type="EMBL" id="GAH69852.1"/>
    </source>
</evidence>
<evidence type="ECO:0000256" key="2">
    <source>
        <dbReference type="ARBA" id="ARBA00022723"/>
    </source>
</evidence>
<dbReference type="GO" id="GO:0046872">
    <property type="term" value="F:metal ion binding"/>
    <property type="evidence" value="ECO:0007669"/>
    <property type="project" value="UniProtKB-KW"/>
</dbReference>
<keyword evidence="1" id="KW-0540">Nuclease</keyword>
<keyword evidence="5" id="KW-0460">Magnesium</keyword>
<keyword evidence="2" id="KW-0479">Metal-binding</keyword>
<dbReference type="InterPro" id="IPR042206">
    <property type="entry name" value="CRISPR-assoc_Cas1_C"/>
</dbReference>
<dbReference type="GO" id="GO:0051607">
    <property type="term" value="P:defense response to virus"/>
    <property type="evidence" value="ECO:0007669"/>
    <property type="project" value="UniProtKB-KW"/>
</dbReference>
<comment type="caution">
    <text evidence="9">The sequence shown here is derived from an EMBL/GenBank/DDBJ whole genome shotgun (WGS) entry which is preliminary data.</text>
</comment>
<evidence type="ECO:0000256" key="3">
    <source>
        <dbReference type="ARBA" id="ARBA00022759"/>
    </source>
</evidence>
<dbReference type="NCBIfam" id="TIGR00287">
    <property type="entry name" value="cas1"/>
    <property type="match status" value="1"/>
</dbReference>
<dbReference type="GO" id="GO:0016787">
    <property type="term" value="F:hydrolase activity"/>
    <property type="evidence" value="ECO:0007669"/>
    <property type="project" value="UniProtKB-KW"/>
</dbReference>
<dbReference type="PANTHER" id="PTHR43219:SF2">
    <property type="entry name" value="CRISPR-ASSOCIATED ENDONUCLEASE CAS1"/>
    <property type="match status" value="1"/>
</dbReference>
<keyword evidence="3" id="KW-0255">Endonuclease</keyword>
<dbReference type="GO" id="GO:0004520">
    <property type="term" value="F:DNA endonuclease activity"/>
    <property type="evidence" value="ECO:0007669"/>
    <property type="project" value="InterPro"/>
</dbReference>
<evidence type="ECO:0000256" key="1">
    <source>
        <dbReference type="ARBA" id="ARBA00022722"/>
    </source>
</evidence>
<evidence type="ECO:0000256" key="6">
    <source>
        <dbReference type="ARBA" id="ARBA00023118"/>
    </source>
</evidence>
<dbReference type="PANTHER" id="PTHR43219">
    <property type="entry name" value="CRISPR-ASSOCIATED ENDONUCLEASE CAS1"/>
    <property type="match status" value="1"/>
</dbReference>
<keyword evidence="8" id="KW-0464">Manganese</keyword>
<keyword evidence="4" id="KW-0378">Hydrolase</keyword>
<dbReference type="GO" id="GO:0043571">
    <property type="term" value="P:maintenance of CRISPR repeat elements"/>
    <property type="evidence" value="ECO:0007669"/>
    <property type="project" value="InterPro"/>
</dbReference>
<reference evidence="9" key="1">
    <citation type="journal article" date="2014" name="Front. Microbiol.">
        <title>High frequency of phylogenetically diverse reductive dehalogenase-homologous genes in deep subseafloor sedimentary metagenomes.</title>
        <authorList>
            <person name="Kawai M."/>
            <person name="Futagami T."/>
            <person name="Toyoda A."/>
            <person name="Takaki Y."/>
            <person name="Nishi S."/>
            <person name="Hori S."/>
            <person name="Arai W."/>
            <person name="Tsubouchi T."/>
            <person name="Morono Y."/>
            <person name="Uchiyama I."/>
            <person name="Ito T."/>
            <person name="Fujiyama A."/>
            <person name="Inagaki F."/>
            <person name="Takami H."/>
        </authorList>
    </citation>
    <scope>NUCLEOTIDE SEQUENCE</scope>
    <source>
        <strain evidence="9">Expedition CK06-06</strain>
    </source>
</reference>
<gene>
    <name evidence="9" type="ORF">S03H2_51005</name>
</gene>
<dbReference type="AlphaFoldDB" id="X1HK37"/>
<protein>
    <recommendedName>
        <fullName evidence="10">CRISPR-associated endonuclease Cas1</fullName>
    </recommendedName>
</protein>
<dbReference type="NCBIfam" id="TIGR03641">
    <property type="entry name" value="cas1_HMARI"/>
    <property type="match status" value="1"/>
</dbReference>
<evidence type="ECO:0008006" key="10">
    <source>
        <dbReference type="Google" id="ProtNLM"/>
    </source>
</evidence>
<dbReference type="EMBL" id="BARU01032334">
    <property type="protein sequence ID" value="GAH69852.1"/>
    <property type="molecule type" value="Genomic_DNA"/>
</dbReference>
<accession>X1HK37</accession>
<evidence type="ECO:0000256" key="4">
    <source>
        <dbReference type="ARBA" id="ARBA00022801"/>
    </source>
</evidence>
<organism evidence="9">
    <name type="scientific">marine sediment metagenome</name>
    <dbReference type="NCBI Taxonomy" id="412755"/>
    <lineage>
        <taxon>unclassified sequences</taxon>
        <taxon>metagenomes</taxon>
        <taxon>ecological metagenomes</taxon>
    </lineage>
</organism>
<evidence type="ECO:0000256" key="5">
    <source>
        <dbReference type="ARBA" id="ARBA00022842"/>
    </source>
</evidence>
<name>X1HK37_9ZZZZ</name>
<dbReference type="Gene3D" id="1.20.120.920">
    <property type="entry name" value="CRISPR-associated endonuclease Cas1, C-terminal domain"/>
    <property type="match status" value="1"/>
</dbReference>
<evidence type="ECO:0000256" key="7">
    <source>
        <dbReference type="ARBA" id="ARBA00023125"/>
    </source>
</evidence>
<evidence type="ECO:0000256" key="8">
    <source>
        <dbReference type="ARBA" id="ARBA00023211"/>
    </source>
</evidence>
<feature type="non-terminal residue" evidence="9">
    <location>
        <position position="1"/>
    </location>
</feature>
<proteinExistence type="inferred from homology"/>
<keyword evidence="7" id="KW-0238">DNA-binding</keyword>
<dbReference type="GO" id="GO:0003677">
    <property type="term" value="F:DNA binding"/>
    <property type="evidence" value="ECO:0007669"/>
    <property type="project" value="UniProtKB-KW"/>
</dbReference>
<dbReference type="InterPro" id="IPR002729">
    <property type="entry name" value="CRISPR-assoc_Cas1"/>
</dbReference>
<sequence>TLQIVGEDGVKKSIPVENVEELFCFGVMDLNTKLLEFLGSRGVPLHIFNHYGFYDGSYYPRERNVSGFLLVNQVEHYLDADKRLALAREFIRGAIHNLRRNLRYYSTRGRDLGSALSTLEREEARIDEVSAINELMALEGHVRRAYYKAFSEILLTDCEFERRVRRPPDNMINALISFTNSLVYSACLSQIYVTQLNPTISFLHEPGERRFSLALDIAEIFKPTFNVEVQHIG</sequence>
<dbReference type="Gene3D" id="3.100.10.20">
    <property type="entry name" value="CRISPR-associated endonuclease Cas1, N-terminal domain"/>
    <property type="match status" value="1"/>
</dbReference>
<dbReference type="HAMAP" id="MF_01470">
    <property type="entry name" value="Cas1"/>
    <property type="match status" value="1"/>
</dbReference>
<keyword evidence="6" id="KW-0051">Antiviral defense</keyword>
<dbReference type="Pfam" id="PF01867">
    <property type="entry name" value="Cas_Cas1"/>
    <property type="match status" value="1"/>
</dbReference>